<dbReference type="Pfam" id="PF01571">
    <property type="entry name" value="GCV_T"/>
    <property type="match status" value="1"/>
</dbReference>
<dbReference type="NCBIfam" id="TIGR03317">
    <property type="entry name" value="ygfZ_signature"/>
    <property type="match status" value="1"/>
</dbReference>
<name>A0A5B9Q521_9BACT</name>
<gene>
    <name evidence="4" type="primary">ygfZ</name>
    <name evidence="4" type="ORF">Pr1d_13490</name>
</gene>
<sequence length="326" mass="35396">MPDQSTPWEEVYRDLSQQCGVVALTDWSQIDITGSDRATFLHNMCTNEIRKLSAGQCCEAFCTDVKGKIQAQVFVFIEQDRISLLTVPGQAERIIAQLGRYVIREDVELADSTAKYAWWIVVGPQAHATLKQNTENENDIPTQNYNHATCTLAGQQGLVARLPILWPGALLVRTAATDSPLNGLDVPTIDTDSPVWSSLRVESQLPLFGIDFDDSNLPQEVNRDAQSISFTKGCYLGQETVARIDALGHVNKKVVLVSIQGTSVPKVGAKLLSGDSEVGTITTPCWSPQASRPAALAMVKRGANEIGSEMESPAGSAVIVESLQNQ</sequence>
<proteinExistence type="predicted"/>
<reference evidence="4 5" key="1">
    <citation type="submission" date="2019-08" db="EMBL/GenBank/DDBJ databases">
        <title>Deep-cultivation of Planctomycetes and their phenomic and genomic characterization uncovers novel biology.</title>
        <authorList>
            <person name="Wiegand S."/>
            <person name="Jogler M."/>
            <person name="Boedeker C."/>
            <person name="Pinto D."/>
            <person name="Vollmers J."/>
            <person name="Rivas-Marin E."/>
            <person name="Kohn T."/>
            <person name="Peeters S.H."/>
            <person name="Heuer A."/>
            <person name="Rast P."/>
            <person name="Oberbeckmann S."/>
            <person name="Bunk B."/>
            <person name="Jeske O."/>
            <person name="Meyerdierks A."/>
            <person name="Storesund J.E."/>
            <person name="Kallscheuer N."/>
            <person name="Luecker S."/>
            <person name="Lage O.M."/>
            <person name="Pohl T."/>
            <person name="Merkel B.J."/>
            <person name="Hornburger P."/>
            <person name="Mueller R.-W."/>
            <person name="Bruemmer F."/>
            <person name="Labrenz M."/>
            <person name="Spormann A.M."/>
            <person name="Op den Camp H."/>
            <person name="Overmann J."/>
            <person name="Amann R."/>
            <person name="Jetten M.S.M."/>
            <person name="Mascher T."/>
            <person name="Medema M.H."/>
            <person name="Devos D.P."/>
            <person name="Kaster A.-K."/>
            <person name="Ovreas L."/>
            <person name="Rohde M."/>
            <person name="Galperin M.Y."/>
            <person name="Jogler C."/>
        </authorList>
    </citation>
    <scope>NUCLEOTIDE SEQUENCE [LARGE SCALE GENOMIC DNA]</scope>
    <source>
        <strain evidence="4 5">Pr1d</strain>
    </source>
</reference>
<feature type="domain" description="GCVT N-terminal" evidence="2">
    <location>
        <begin position="12"/>
        <end position="161"/>
    </location>
</feature>
<evidence type="ECO:0000259" key="3">
    <source>
        <dbReference type="Pfam" id="PF08669"/>
    </source>
</evidence>
<dbReference type="KEGG" id="bgok:Pr1d_13490"/>
<feature type="domain" description="Aminomethyltransferase C-terminal" evidence="3">
    <location>
        <begin position="253"/>
        <end position="312"/>
    </location>
</feature>
<organism evidence="4 5">
    <name type="scientific">Bythopirellula goksoeyrii</name>
    <dbReference type="NCBI Taxonomy" id="1400387"/>
    <lineage>
        <taxon>Bacteria</taxon>
        <taxon>Pseudomonadati</taxon>
        <taxon>Planctomycetota</taxon>
        <taxon>Planctomycetia</taxon>
        <taxon>Pirellulales</taxon>
        <taxon>Lacipirellulaceae</taxon>
        <taxon>Bythopirellula</taxon>
    </lineage>
</organism>
<dbReference type="InterPro" id="IPR045179">
    <property type="entry name" value="YgfZ/GcvT"/>
</dbReference>
<keyword evidence="5" id="KW-1185">Reference proteome</keyword>
<protein>
    <submittedName>
        <fullName evidence="4">tRNA-modifying protein YgfZ</fullName>
    </submittedName>
</protein>
<dbReference type="EMBL" id="CP042913">
    <property type="protein sequence ID" value="QEG34077.1"/>
    <property type="molecule type" value="Genomic_DNA"/>
</dbReference>
<evidence type="ECO:0000313" key="5">
    <source>
        <dbReference type="Proteomes" id="UP000323917"/>
    </source>
</evidence>
<dbReference type="Pfam" id="PF08669">
    <property type="entry name" value="GCV_T_C"/>
    <property type="match status" value="1"/>
</dbReference>
<evidence type="ECO:0000259" key="2">
    <source>
        <dbReference type="Pfam" id="PF01571"/>
    </source>
</evidence>
<dbReference type="PIRSF" id="PIRSF006487">
    <property type="entry name" value="GcvT"/>
    <property type="match status" value="1"/>
</dbReference>
<evidence type="ECO:0000313" key="4">
    <source>
        <dbReference type="EMBL" id="QEG34077.1"/>
    </source>
</evidence>
<dbReference type="InterPro" id="IPR027266">
    <property type="entry name" value="TrmE/GcvT-like"/>
</dbReference>
<dbReference type="GO" id="GO:0016226">
    <property type="term" value="P:iron-sulfur cluster assembly"/>
    <property type="evidence" value="ECO:0007669"/>
    <property type="project" value="TreeGrafter"/>
</dbReference>
<dbReference type="Proteomes" id="UP000323917">
    <property type="component" value="Chromosome"/>
</dbReference>
<dbReference type="RefSeq" id="WP_168205089.1">
    <property type="nucleotide sequence ID" value="NZ_CP042913.1"/>
</dbReference>
<dbReference type="PANTHER" id="PTHR22602:SF0">
    <property type="entry name" value="TRANSFERASE CAF17, MITOCHONDRIAL-RELATED"/>
    <property type="match status" value="1"/>
</dbReference>
<dbReference type="InterPro" id="IPR029043">
    <property type="entry name" value="GcvT/YgfZ_C"/>
</dbReference>
<dbReference type="InterPro" id="IPR013977">
    <property type="entry name" value="GcvT_C"/>
</dbReference>
<accession>A0A5B9Q521</accession>
<keyword evidence="1" id="KW-0809">Transit peptide</keyword>
<dbReference type="AlphaFoldDB" id="A0A5B9Q521"/>
<dbReference type="Gene3D" id="3.30.1360.120">
    <property type="entry name" value="Probable tRNA modification gtpase trme, domain 1"/>
    <property type="match status" value="1"/>
</dbReference>
<dbReference type="InterPro" id="IPR017703">
    <property type="entry name" value="YgfZ/GCV_T_CS"/>
</dbReference>
<dbReference type="SUPFAM" id="SSF101790">
    <property type="entry name" value="Aminomethyltransferase beta-barrel domain"/>
    <property type="match status" value="1"/>
</dbReference>
<evidence type="ECO:0000256" key="1">
    <source>
        <dbReference type="ARBA" id="ARBA00022946"/>
    </source>
</evidence>
<dbReference type="PANTHER" id="PTHR22602">
    <property type="entry name" value="TRANSFERASE CAF17, MITOCHONDRIAL-RELATED"/>
    <property type="match status" value="1"/>
</dbReference>
<dbReference type="SUPFAM" id="SSF103025">
    <property type="entry name" value="Folate-binding domain"/>
    <property type="match status" value="1"/>
</dbReference>
<dbReference type="InterPro" id="IPR006222">
    <property type="entry name" value="GCVT_N"/>
</dbReference>